<dbReference type="InterPro" id="IPR005097">
    <property type="entry name" value="Sacchrp_dh_NADP-bd"/>
</dbReference>
<protein>
    <submittedName>
        <fullName evidence="2">SDR family NAD(P)-dependent oxidoreductase</fullName>
    </submittedName>
</protein>
<dbReference type="AlphaFoldDB" id="A0A5C6XHY6"/>
<evidence type="ECO:0000313" key="2">
    <source>
        <dbReference type="EMBL" id="TXD36851.1"/>
    </source>
</evidence>
<proteinExistence type="predicted"/>
<dbReference type="PANTHER" id="PTHR43796:SF2">
    <property type="entry name" value="CARBOXYNORSPERMIDINE SYNTHASE"/>
    <property type="match status" value="1"/>
</dbReference>
<dbReference type="Pfam" id="PF03435">
    <property type="entry name" value="Sacchrp_dh_NADP"/>
    <property type="match status" value="1"/>
</dbReference>
<dbReference type="OrthoDB" id="1910498at2"/>
<dbReference type="PANTHER" id="PTHR43796">
    <property type="entry name" value="CARBOXYNORSPERMIDINE SYNTHASE"/>
    <property type="match status" value="1"/>
</dbReference>
<evidence type="ECO:0000313" key="3">
    <source>
        <dbReference type="Proteomes" id="UP000321046"/>
    </source>
</evidence>
<accession>A0A5C6XHY6</accession>
<gene>
    <name evidence="2" type="ORF">FRC96_09020</name>
</gene>
<dbReference type="EMBL" id="VOSL01000043">
    <property type="protein sequence ID" value="TXD36851.1"/>
    <property type="molecule type" value="Genomic_DNA"/>
</dbReference>
<sequence>MASEVSQIVSRSDVMDDARVLVIGGYGEVGRRVSEGLARAGGIRVVVAGRREEKAARFASDLSAAAGGVEVETRQVDVADRQRFEAAIQDIDVVVMCVDAPDEHAALTALRSGKGYVDISADDGLLAAIEALDDEAVAAGGRALLSVGLAPGLTNLLGAEAMRDAGATSEVALWIELGMGDVHGEAAIGWMLDHLDARFQVRGPQGWSEVRSLESQRTLRWADEARAKRYYPFPFADQATLARRSDARGVQTWFRMSSGVVTGALAWLSRVGGARALRHNALRHITIAGLQHFAMGTERWRVAASARSEASTDGRTYVVGVEGAGESQATATVTVAAVKALVRGEVAPGVWHLHQVMELSGLLDALQADDPELRVSRWTV</sequence>
<reference evidence="2 3" key="1">
    <citation type="submission" date="2019-08" db="EMBL/GenBank/DDBJ databases">
        <title>Bradymonadales sp. TMQ2.</title>
        <authorList>
            <person name="Liang Q."/>
        </authorList>
    </citation>
    <scope>NUCLEOTIDE SEQUENCE [LARGE SCALE GENOMIC DNA]</scope>
    <source>
        <strain evidence="2 3">TMQ2</strain>
    </source>
</reference>
<dbReference type="InterPro" id="IPR036291">
    <property type="entry name" value="NAD(P)-bd_dom_sf"/>
</dbReference>
<feature type="domain" description="Saccharopine dehydrogenase NADP binding" evidence="1">
    <location>
        <begin position="20"/>
        <end position="139"/>
    </location>
</feature>
<dbReference type="Proteomes" id="UP000321046">
    <property type="component" value="Unassembled WGS sequence"/>
</dbReference>
<dbReference type="Gene3D" id="3.40.50.720">
    <property type="entry name" value="NAD(P)-binding Rossmann-like Domain"/>
    <property type="match status" value="1"/>
</dbReference>
<comment type="caution">
    <text evidence="2">The sequence shown here is derived from an EMBL/GenBank/DDBJ whole genome shotgun (WGS) entry which is preliminary data.</text>
</comment>
<evidence type="ECO:0000259" key="1">
    <source>
        <dbReference type="Pfam" id="PF03435"/>
    </source>
</evidence>
<organism evidence="2 3">
    <name type="scientific">Lujinxingia vulgaris</name>
    <dbReference type="NCBI Taxonomy" id="2600176"/>
    <lineage>
        <taxon>Bacteria</taxon>
        <taxon>Deltaproteobacteria</taxon>
        <taxon>Bradymonadales</taxon>
        <taxon>Lujinxingiaceae</taxon>
        <taxon>Lujinxingia</taxon>
    </lineage>
</organism>
<dbReference type="SUPFAM" id="SSF51735">
    <property type="entry name" value="NAD(P)-binding Rossmann-fold domains"/>
    <property type="match status" value="1"/>
</dbReference>
<name>A0A5C6XHY6_9DELT</name>